<evidence type="ECO:0000259" key="2">
    <source>
        <dbReference type="Pfam" id="PF00501"/>
    </source>
</evidence>
<evidence type="ECO:0000259" key="4">
    <source>
        <dbReference type="Pfam" id="PF00975"/>
    </source>
</evidence>
<dbReference type="RefSeq" id="WP_013228027.1">
    <property type="nucleotide sequence ID" value="NC_014318.1"/>
</dbReference>
<dbReference type="InterPro" id="IPR001031">
    <property type="entry name" value="Thioesterase"/>
</dbReference>
<dbReference type="GO" id="GO:0031177">
    <property type="term" value="F:phosphopantetheine binding"/>
    <property type="evidence" value="ECO:0007669"/>
    <property type="project" value="TreeGrafter"/>
</dbReference>
<dbReference type="Pfam" id="PF00550">
    <property type="entry name" value="PP-binding"/>
    <property type="match status" value="1"/>
</dbReference>
<dbReference type="InterPro" id="IPR010071">
    <property type="entry name" value="AA_adenyl_dom"/>
</dbReference>
<dbReference type="AlphaFoldDB" id="A0A0H3DBF4"/>
<dbReference type="Gene3D" id="3.40.50.1820">
    <property type="entry name" value="alpha/beta hydrolase"/>
    <property type="match status" value="1"/>
</dbReference>
<dbReference type="GO" id="GO:0044550">
    <property type="term" value="P:secondary metabolite biosynthetic process"/>
    <property type="evidence" value="ECO:0007669"/>
    <property type="project" value="TreeGrafter"/>
</dbReference>
<dbReference type="PATRIC" id="fig|749927.5.peg.6488"/>
<evidence type="ECO:0000259" key="3">
    <source>
        <dbReference type="Pfam" id="PF00550"/>
    </source>
</evidence>
<reference evidence="6 7" key="1">
    <citation type="journal article" date="2010" name="Cell Res.">
        <title>Complete genome sequence of the rifamycin SV-producing Amycolatopsis mediterranei U32 revealed its genetic characteristics in phylogeny and metabolism.</title>
        <authorList>
            <person name="Zhao W."/>
            <person name="Zhong Y."/>
            <person name="Yuan H."/>
            <person name="Wang J."/>
            <person name="Zheng H."/>
            <person name="Wang Y."/>
            <person name="Cen X."/>
            <person name="Xu F."/>
            <person name="Bai J."/>
            <person name="Han X."/>
            <person name="Lu G."/>
            <person name="Zhu Y."/>
            <person name="Shao Z."/>
            <person name="Yan H."/>
            <person name="Li C."/>
            <person name="Peng N."/>
            <person name="Zhang Z."/>
            <person name="Zhang Y."/>
            <person name="Lin W."/>
            <person name="Fan Y."/>
            <person name="Qin Z."/>
            <person name="Hu Y."/>
            <person name="Zhu B."/>
            <person name="Wang S."/>
            <person name="Ding X."/>
            <person name="Zhao G.P."/>
        </authorList>
    </citation>
    <scope>NUCLEOTIDE SEQUENCE [LARGE SCALE GENOMIC DNA]</scope>
    <source>
        <strain evidence="7">U-32</strain>
    </source>
</reference>
<gene>
    <name evidence="6" type="ordered locus">AMED_6241</name>
</gene>
<feature type="domain" description="AMP-dependent synthetase/ligase" evidence="2">
    <location>
        <begin position="190"/>
        <end position="541"/>
    </location>
</feature>
<dbReference type="GO" id="GO:0005737">
    <property type="term" value="C:cytoplasm"/>
    <property type="evidence" value="ECO:0007669"/>
    <property type="project" value="TreeGrafter"/>
</dbReference>
<dbReference type="Gene3D" id="3.40.50.12780">
    <property type="entry name" value="N-terminal domain of ligase-like"/>
    <property type="match status" value="1"/>
</dbReference>
<feature type="domain" description="Carrier" evidence="3">
    <location>
        <begin position="701"/>
        <end position="761"/>
    </location>
</feature>
<dbReference type="KEGG" id="amd:AMED_6241"/>
<dbReference type="Pfam" id="PF00975">
    <property type="entry name" value="Thioesterase"/>
    <property type="match status" value="1"/>
</dbReference>
<protein>
    <submittedName>
        <fullName evidence="6">Amino acid adenylation and esterase domain-containing protein</fullName>
    </submittedName>
</protein>
<dbReference type="CDD" id="cd05930">
    <property type="entry name" value="A_NRPS"/>
    <property type="match status" value="1"/>
</dbReference>
<proteinExistence type="predicted"/>
<dbReference type="PANTHER" id="PTHR45527:SF1">
    <property type="entry name" value="FATTY ACID SYNTHASE"/>
    <property type="match status" value="1"/>
</dbReference>
<dbReference type="SUPFAM" id="SSF53474">
    <property type="entry name" value="alpha/beta-Hydrolases"/>
    <property type="match status" value="1"/>
</dbReference>
<dbReference type="GeneID" id="92873902"/>
<dbReference type="InterPro" id="IPR025110">
    <property type="entry name" value="AMP-bd_C"/>
</dbReference>
<dbReference type="HOGENOM" id="CLU_000022_2_13_11"/>
<dbReference type="Gene3D" id="3.30.300.30">
    <property type="match status" value="1"/>
</dbReference>
<dbReference type="Proteomes" id="UP000000328">
    <property type="component" value="Chromosome"/>
</dbReference>
<sequence length="1011" mass="106728">MTAVSDHRVTEGSPAIPRWATGLTGLAEHRFPLPAAVADTVLFAAHAVVLGALTGEPVVTAVHDGRPRVVDLGHRTWRELIAHVAGAPAVAARCDTVVGEGELGGDAIVHIGLDGDALVVRCRREWVDDAYAARIADYHRTALRLAAADPDAEHAGQCLLGAAELRHQLTAFSGAPRELPDRRVHQLIADTAAARPDDVAVVAGLDQLTYRQLDERANQVAHALLADGLAAEDVVAVVSERAIPWLVAVLGVLKAGGCYLPVEPHFPLERIAAMVTRSACGRALTDEVGAAVTDRLGGLVPGLRARGVDEILRGGHPSEVPGTPVVAGQLAYIYFTSGSTGEPKGVMCEHEGMLNHMLAKIDDLGVRAGTVVAQTAPQCFDISLWQLLAPLITGGTVVIVSQQALLDVEQFAAELDRSRVEVAQLVPSYVEVLLGHLERRPRALPALRCVSATGEALKAALVRRWFAVLPEVLLVNAYGLTETCDDTNHEVLDRAQDGSRVPLGRAIAGVGVHVVDGNLMPVPLGATGEIVFSGRCLARGYVNDPIRTALAFTASPLFPGQRLYRSGDFGRWTPDGRLEFSGRRDTQVKIRGFRVEIGEIEDRLLRLPGVREATVIVAGAAESARLVACYSAAPSLAPGPLVEALARVLPDYMVPRDWYWLDVLPLTGNGKVDRKELARITGGLHRAMTEDERPRPGAERRLAAAWATVLGVAPDRVGRTDDFFASGGSSLSALQLVIELDRAVSLGDVTAHPVLADLAGVLGTGATGTRPVLHRLTPPGRRTLVCFPYAGGNAVTYVPLAGELAAEGWAVYGVEPPGRDGNEAPVSVPELAELVAGELAALDAGPLTLWGHSTGVAAALATARLLRSRGHDVRRVLLGAQLPGDSGARRAQAAEVTALPDEAVVTALVESGRPELAEVGDAHRRLLADAYRHDVAAACGYLAEALDAGDRLDVPVTVVLAADDVPDDLPGDPWDWSRLAGDVRVVELPDGGHYFAASRPASVARVIAGTD</sequence>
<dbReference type="PROSITE" id="PS00455">
    <property type="entry name" value="AMP_BINDING"/>
    <property type="match status" value="1"/>
</dbReference>
<dbReference type="InterPro" id="IPR029058">
    <property type="entry name" value="AB_hydrolase_fold"/>
</dbReference>
<dbReference type="InterPro" id="IPR042099">
    <property type="entry name" value="ANL_N_sf"/>
</dbReference>
<evidence type="ECO:0000256" key="1">
    <source>
        <dbReference type="ARBA" id="ARBA00001957"/>
    </source>
</evidence>
<dbReference type="NCBIfam" id="TIGR01733">
    <property type="entry name" value="AA-adenyl-dom"/>
    <property type="match status" value="1"/>
</dbReference>
<dbReference type="PANTHER" id="PTHR45527">
    <property type="entry name" value="NONRIBOSOMAL PEPTIDE SYNTHETASE"/>
    <property type="match status" value="1"/>
</dbReference>
<dbReference type="Gene3D" id="1.10.1200.10">
    <property type="entry name" value="ACP-like"/>
    <property type="match status" value="1"/>
</dbReference>
<dbReference type="EMBL" id="CP002000">
    <property type="protein sequence ID" value="ADJ47976.1"/>
    <property type="molecule type" value="Genomic_DNA"/>
</dbReference>
<dbReference type="InterPro" id="IPR036736">
    <property type="entry name" value="ACP-like_sf"/>
</dbReference>
<evidence type="ECO:0000259" key="5">
    <source>
        <dbReference type="Pfam" id="PF13193"/>
    </source>
</evidence>
<accession>A0A0H3DBF4</accession>
<feature type="domain" description="AMP-binding enzyme C-terminal" evidence="5">
    <location>
        <begin position="599"/>
        <end position="671"/>
    </location>
</feature>
<dbReference type="InterPro" id="IPR020845">
    <property type="entry name" value="AMP-binding_CS"/>
</dbReference>
<dbReference type="eggNOG" id="COG3208">
    <property type="taxonomic scope" value="Bacteria"/>
</dbReference>
<evidence type="ECO:0000313" key="6">
    <source>
        <dbReference type="EMBL" id="ADJ47976.1"/>
    </source>
</evidence>
<dbReference type="InterPro" id="IPR009081">
    <property type="entry name" value="PP-bd_ACP"/>
</dbReference>
<dbReference type="SUPFAM" id="SSF56801">
    <property type="entry name" value="Acetyl-CoA synthetase-like"/>
    <property type="match status" value="1"/>
</dbReference>
<dbReference type="GO" id="GO:0043041">
    <property type="term" value="P:amino acid activation for nonribosomal peptide biosynthetic process"/>
    <property type="evidence" value="ECO:0007669"/>
    <property type="project" value="TreeGrafter"/>
</dbReference>
<dbReference type="OrthoDB" id="2472181at2"/>
<dbReference type="eggNOG" id="COG1020">
    <property type="taxonomic scope" value="Bacteria"/>
</dbReference>
<dbReference type="InterPro" id="IPR045851">
    <property type="entry name" value="AMP-bd_C_sf"/>
</dbReference>
<dbReference type="Pfam" id="PF13193">
    <property type="entry name" value="AMP-binding_C"/>
    <property type="match status" value="1"/>
</dbReference>
<evidence type="ECO:0000313" key="7">
    <source>
        <dbReference type="Proteomes" id="UP000000328"/>
    </source>
</evidence>
<feature type="domain" description="Thioesterase" evidence="4">
    <location>
        <begin position="782"/>
        <end position="1007"/>
    </location>
</feature>
<name>A0A0H3DBF4_AMYMU</name>
<organism evidence="6 7">
    <name type="scientific">Amycolatopsis mediterranei (strain U-32)</name>
    <dbReference type="NCBI Taxonomy" id="749927"/>
    <lineage>
        <taxon>Bacteria</taxon>
        <taxon>Bacillati</taxon>
        <taxon>Actinomycetota</taxon>
        <taxon>Actinomycetes</taxon>
        <taxon>Pseudonocardiales</taxon>
        <taxon>Pseudonocardiaceae</taxon>
        <taxon>Amycolatopsis</taxon>
    </lineage>
</organism>
<dbReference type="Pfam" id="PF00501">
    <property type="entry name" value="AMP-binding"/>
    <property type="match status" value="1"/>
</dbReference>
<dbReference type="InterPro" id="IPR000873">
    <property type="entry name" value="AMP-dep_synth/lig_dom"/>
</dbReference>
<comment type="cofactor">
    <cofactor evidence="1">
        <name>pantetheine 4'-phosphate</name>
        <dbReference type="ChEBI" id="CHEBI:47942"/>
    </cofactor>
</comment>